<dbReference type="Pfam" id="PF21374">
    <property type="entry name" value="WsaF_N"/>
    <property type="match status" value="1"/>
</dbReference>
<dbReference type="Pfam" id="PF22772">
    <property type="entry name" value="WsaF_C"/>
    <property type="match status" value="1"/>
</dbReference>
<name>A0A6P2Y156_9BURK</name>
<dbReference type="AlphaFoldDB" id="A0A6P2Y156"/>
<evidence type="ECO:0000259" key="3">
    <source>
        <dbReference type="Pfam" id="PF22772"/>
    </source>
</evidence>
<evidence type="ECO:0000259" key="2">
    <source>
        <dbReference type="Pfam" id="PF21374"/>
    </source>
</evidence>
<feature type="domain" description="DUF4214" evidence="1">
    <location>
        <begin position="18"/>
        <end position="66"/>
    </location>
</feature>
<dbReference type="RefSeq" id="WP_174973343.1">
    <property type="nucleotide sequence ID" value="NZ_CABVQT010000006.1"/>
</dbReference>
<reference evidence="4 5" key="1">
    <citation type="submission" date="2019-09" db="EMBL/GenBank/DDBJ databases">
        <authorList>
            <person name="Depoorter E."/>
        </authorList>
    </citation>
    <scope>NUCLEOTIDE SEQUENCE [LARGE SCALE GENOMIC DNA]</scope>
    <source>
        <strain evidence="4">R-71171</strain>
    </source>
</reference>
<evidence type="ECO:0000259" key="1">
    <source>
        <dbReference type="Pfam" id="PF13946"/>
    </source>
</evidence>
<dbReference type="Proteomes" id="UP000494182">
    <property type="component" value="Unassembled WGS sequence"/>
</dbReference>
<dbReference type="InterPro" id="IPR048510">
    <property type="entry name" value="WsaF_N"/>
</dbReference>
<protein>
    <submittedName>
        <fullName evidence="4">Lipopolysaccharide biosynthesis protein-like protein</fullName>
    </submittedName>
</protein>
<dbReference type="Pfam" id="PF05045">
    <property type="entry name" value="RgpF"/>
    <property type="match status" value="1"/>
</dbReference>
<feature type="domain" description="WsaF N-terminal" evidence="2">
    <location>
        <begin position="838"/>
        <end position="996"/>
    </location>
</feature>
<dbReference type="Gene3D" id="3.40.50.11090">
    <property type="match status" value="1"/>
</dbReference>
<dbReference type="EMBL" id="CABVQT010000006">
    <property type="protein sequence ID" value="VWD14258.1"/>
    <property type="molecule type" value="Genomic_DNA"/>
</dbReference>
<dbReference type="GO" id="GO:0030247">
    <property type="term" value="F:polysaccharide binding"/>
    <property type="evidence" value="ECO:0007669"/>
    <property type="project" value="InterPro"/>
</dbReference>
<sequence>MGYNSVALPTKVADLQKYDDEKFIATAYACILGRSPDPEGLQYYLSRLRSGVKKLEILKQLRTGQEGSSKVPCLVDLDDEISKFRRSKLPVLGAIHALLRRTWPTQSSQRLEVLERRITIIDNKLQGAIVSPIITQNEELTIPREKMNRSKFINLPGAAAFDRRNSTGIERNERALIDAILDVHWYRRKYGNLIDAESVLRHYEKQCSGGEIGSHSPSAYFIPSFYNGRNADIEGAQTNPYSHFRQFGCRENRDPHPLFNSEWYRKTYDINDDEGAFQHYVEIGWRLGYQPGPTFWSEWYVDQYDGVWGDPLYHYLTDGWHRGHVPNPLFSADWYHGQIGSEADPQIDLFTDYLVRSERTHVSPHPAFNAEFYAEKCEIAGMPIDRGMSALEHYFTTMGKVDPHPLFDAKYYAAQGKNKHHELGLVDFLIAERDWKNPHPLFSAEYYLTHRPDVAAANINPLLHYIAAGSREVCYPHPLFDNQFYLTNYHASIPVNSTPIEYYLSHGYQKGHSIRPVQQPILHADRNPNSHAAELDGVKKNVKPVADKKGDEKVGIFAHLFYPDMIGRVIELSKNVRNPCTIFISTDSPAKAEFISKYAEKESLHPVEVRVLENRGRDIAPMIVGFADKIREVDLCVHIHSKKSTHYAKAFDEWRNYLFDSNLGSQNLVDNIIALFSDKSIGMVAPVEYPPIDPLIQWGGNVSQVNALVELMTNGELSVNDSNLLELPSGSMFWFRSAVIRSLLDLELKTYHFDPEAGQVDGTMAHAIERAFFLICEISGFKWIRFRVVSGAPAVDAADLGLYKQSILPISSRKTSLVRNYPEIRDFSAIRSGNSRPRLNLLIPGAEKSKGYAGVSEALRLFSGVKEALGGDFDCRVISTDIPMSNQYAPEPGQSICDICDDDANKINVVCDGTKRSSLPISVRQSDVFVATSWWTAKLARDILKQQETIYGSSPGKYVYLIQDYESGFYPWSSKFMLAESTYKYPDEVIPVFNTEILADYFKREGYFDEGHVYNPPVNEEIMSAVDRTQRRENVMLIYMRPHAQRNCLEFADSLIAYATQKDPEFWRDWRFLAVGEDFDANSYLSTDRIEVFGRLTLDEYARWLSVARLGLSLMVSPHPSYPPLEMAEAGLLVLTNTYKNKNLSDLHENIRSFDSFDLEDVAFELRNLAEESMTARGGRAKIDWFFDGKSNVHQLSRDVANSVRRLFSAG</sequence>
<organism evidence="4 5">
    <name type="scientific">Burkholderia contaminans</name>
    <dbReference type="NCBI Taxonomy" id="488447"/>
    <lineage>
        <taxon>Bacteria</taxon>
        <taxon>Pseudomonadati</taxon>
        <taxon>Pseudomonadota</taxon>
        <taxon>Betaproteobacteria</taxon>
        <taxon>Burkholderiales</taxon>
        <taxon>Burkholderiaceae</taxon>
        <taxon>Burkholderia</taxon>
        <taxon>Burkholderia cepacia complex</taxon>
    </lineage>
</organism>
<evidence type="ECO:0000313" key="4">
    <source>
        <dbReference type="EMBL" id="VWD14258.1"/>
    </source>
</evidence>
<dbReference type="Gene3D" id="3.40.50.2000">
    <property type="entry name" value="Glycogen Phosphorylase B"/>
    <property type="match status" value="1"/>
</dbReference>
<dbReference type="InterPro" id="IPR025282">
    <property type="entry name" value="DUF4214"/>
</dbReference>
<evidence type="ECO:0000313" key="5">
    <source>
        <dbReference type="Proteomes" id="UP000494182"/>
    </source>
</evidence>
<dbReference type="Pfam" id="PF13946">
    <property type="entry name" value="DUF4214"/>
    <property type="match status" value="1"/>
</dbReference>
<gene>
    <name evidence="4" type="ORF">BCO71171_02717</name>
</gene>
<feature type="domain" description="WsaF C-terminal" evidence="3">
    <location>
        <begin position="1036"/>
        <end position="1166"/>
    </location>
</feature>
<dbReference type="InterPro" id="IPR007739">
    <property type="entry name" value="RgpF"/>
</dbReference>
<dbReference type="InterPro" id="IPR055050">
    <property type="entry name" value="WsaF_C"/>
</dbReference>
<proteinExistence type="predicted"/>
<accession>A0A6P2Y156</accession>